<feature type="region of interest" description="Disordered" evidence="2">
    <location>
        <begin position="208"/>
        <end position="238"/>
    </location>
</feature>
<dbReference type="Proteomes" id="UP000596661">
    <property type="component" value="Chromosome 8"/>
</dbReference>
<name>A0A803Q885_CANSA</name>
<reference evidence="3" key="1">
    <citation type="submission" date="2018-11" db="EMBL/GenBank/DDBJ databases">
        <authorList>
            <person name="Grassa J C."/>
        </authorList>
    </citation>
    <scope>NUCLEOTIDE SEQUENCE [LARGE SCALE GENOMIC DNA]</scope>
</reference>
<keyword evidence="4" id="KW-1185">Reference proteome</keyword>
<feature type="coiled-coil region" evidence="1">
    <location>
        <begin position="148"/>
        <end position="182"/>
    </location>
</feature>
<accession>A0A803Q885</accession>
<reference evidence="3" key="2">
    <citation type="submission" date="2021-03" db="UniProtKB">
        <authorList>
            <consortium name="EnsemblPlants"/>
        </authorList>
    </citation>
    <scope>IDENTIFICATION</scope>
</reference>
<sequence>MAFVLLLRHITFQKYDPFKIPAPLIDMKRRVEVMLIDIPTWERDDNMSFLATVASFLNVKRKILTSKEAEPLIREVVQGILTAFATSKKKVRTRSGNVDVALIAYDSSREMSNIVGADERTLIDLSLDDSKHVSSNSGSDLMDYFHWVVAAKGQLSALKEKVSSLKSEVTKLEEVARGAKSQEGILKKNLLATLKKAPDLVAKEASGVEGYNPNCPNFPPSIGEAPPGESEGREETLVNVTSLQDLL</sequence>
<evidence type="ECO:0000313" key="3">
    <source>
        <dbReference type="EnsemblPlants" id="cds.evm.model.08.1297"/>
    </source>
</evidence>
<proteinExistence type="predicted"/>
<dbReference type="Gramene" id="evm.model.08.1297">
    <property type="protein sequence ID" value="cds.evm.model.08.1297"/>
    <property type="gene ID" value="evm.TU.08.1297"/>
</dbReference>
<keyword evidence="1" id="KW-0175">Coiled coil</keyword>
<evidence type="ECO:0000313" key="4">
    <source>
        <dbReference type="Proteomes" id="UP000596661"/>
    </source>
</evidence>
<organism evidence="3 4">
    <name type="scientific">Cannabis sativa</name>
    <name type="common">Hemp</name>
    <name type="synonym">Marijuana</name>
    <dbReference type="NCBI Taxonomy" id="3483"/>
    <lineage>
        <taxon>Eukaryota</taxon>
        <taxon>Viridiplantae</taxon>
        <taxon>Streptophyta</taxon>
        <taxon>Embryophyta</taxon>
        <taxon>Tracheophyta</taxon>
        <taxon>Spermatophyta</taxon>
        <taxon>Magnoliopsida</taxon>
        <taxon>eudicotyledons</taxon>
        <taxon>Gunneridae</taxon>
        <taxon>Pentapetalae</taxon>
        <taxon>rosids</taxon>
        <taxon>fabids</taxon>
        <taxon>Rosales</taxon>
        <taxon>Cannabaceae</taxon>
        <taxon>Cannabis</taxon>
    </lineage>
</organism>
<dbReference type="AlphaFoldDB" id="A0A803Q885"/>
<dbReference type="EMBL" id="UZAU01000706">
    <property type="status" value="NOT_ANNOTATED_CDS"/>
    <property type="molecule type" value="Genomic_DNA"/>
</dbReference>
<evidence type="ECO:0000256" key="1">
    <source>
        <dbReference type="SAM" id="Coils"/>
    </source>
</evidence>
<dbReference type="EnsemblPlants" id="evm.model.08.1297">
    <property type="protein sequence ID" value="cds.evm.model.08.1297"/>
    <property type="gene ID" value="evm.TU.08.1297"/>
</dbReference>
<protein>
    <submittedName>
        <fullName evidence="3">Uncharacterized protein</fullName>
    </submittedName>
</protein>
<evidence type="ECO:0000256" key="2">
    <source>
        <dbReference type="SAM" id="MobiDB-lite"/>
    </source>
</evidence>